<dbReference type="EMBL" id="FZNZ01000015">
    <property type="protein sequence ID" value="SNR86278.1"/>
    <property type="molecule type" value="Genomic_DNA"/>
</dbReference>
<accession>A0A2N9QRT2</accession>
<proteinExistence type="predicted"/>
<dbReference type="Gene3D" id="3.40.470.10">
    <property type="entry name" value="Uracil-DNA glycosylase-like domain"/>
    <property type="match status" value="1"/>
</dbReference>
<evidence type="ECO:0000313" key="1">
    <source>
        <dbReference type="EMBL" id="SNR86278.1"/>
    </source>
</evidence>
<evidence type="ECO:0000313" key="2">
    <source>
        <dbReference type="Proteomes" id="UP000198427"/>
    </source>
</evidence>
<dbReference type="AlphaFoldDB" id="A0A2N9QRT2"/>
<protein>
    <submittedName>
        <fullName evidence="1">Uracil DNA glycosylase superfamily protein</fullName>
    </submittedName>
</protein>
<dbReference type="GeneID" id="94030478"/>
<comment type="caution">
    <text evidence="1">The sequence shown here is derived from an EMBL/GenBank/DDBJ whole genome shotgun (WGS) entry which is preliminary data.</text>
</comment>
<dbReference type="Proteomes" id="UP000198427">
    <property type="component" value="Unassembled WGS sequence"/>
</dbReference>
<dbReference type="OrthoDB" id="1086588at2"/>
<dbReference type="RefSeq" id="WP_089366289.1">
    <property type="nucleotide sequence ID" value="NZ_CP023864.1"/>
</dbReference>
<dbReference type="KEGG" id="pje:CRM71_14295"/>
<organism evidence="1 2">
    <name type="scientific">Prevotella jejuni</name>
    <dbReference type="NCBI Taxonomy" id="1177574"/>
    <lineage>
        <taxon>Bacteria</taxon>
        <taxon>Pseudomonadati</taxon>
        <taxon>Bacteroidota</taxon>
        <taxon>Bacteroidia</taxon>
        <taxon>Bacteroidales</taxon>
        <taxon>Prevotellaceae</taxon>
        <taxon>Prevotella</taxon>
    </lineage>
</organism>
<name>A0A2N9QRT2_9BACT</name>
<gene>
    <name evidence="1" type="ORF">SAMN06265364_11536</name>
</gene>
<dbReference type="SUPFAM" id="SSF52141">
    <property type="entry name" value="Uracil-DNA glycosylase-like"/>
    <property type="match status" value="1"/>
</dbReference>
<dbReference type="InterPro" id="IPR036895">
    <property type="entry name" value="Uracil-DNA_glycosylase-like_sf"/>
</dbReference>
<sequence>MAAMNDEVKKWAEKYVPKFNELSKKYQTAYYTQSPLNVVEGNVDTMVIGINPKGCLGGGERVFDSADDYLKGNPTWAKRFLADGSINPDWKKFLAGSHTFLGYDHFYHPESIDNDQRTVWTNLSPFVSANGHKDLYKELMTEGVKSTLELIEIVKPKYIVLLGKNAFMALKENSGASDTAIEYTHVFSNRAAQIGRIYKIPAVCVVHPSRQWEVSNKFIPAFIFLHKMSEMTNRRNKMFPLNVVADNMRREMRLWQDRVII</sequence>
<keyword evidence="2" id="KW-1185">Reference proteome</keyword>
<reference evidence="1 2" key="1">
    <citation type="submission" date="2017-06" db="EMBL/GenBank/DDBJ databases">
        <authorList>
            <person name="Varghese N."/>
            <person name="Submissions S."/>
        </authorList>
    </citation>
    <scope>NUCLEOTIDE SEQUENCE [LARGE SCALE GENOMIC DNA]</scope>
    <source>
        <strain evidence="1 2">DSM 26989</strain>
    </source>
</reference>